<dbReference type="EMBL" id="CP094358">
    <property type="protein sequence ID" value="UOB16600.1"/>
    <property type="molecule type" value="Genomic_DNA"/>
</dbReference>
<dbReference type="Proteomes" id="UP000831290">
    <property type="component" value="Chromosome"/>
</dbReference>
<reference evidence="1" key="1">
    <citation type="submission" date="2022-03" db="EMBL/GenBank/DDBJ databases">
        <title>Description of Abyssus ytuae gen. nov., sp. nov., a novel member of the family Flavobacteriaceae isolated from the sediment of Mariana Trench.</title>
        <authorList>
            <person name="Zhang J."/>
            <person name="Xu X."/>
        </authorList>
    </citation>
    <scope>NUCLEOTIDE SEQUENCE</scope>
    <source>
        <strain evidence="1">MT3330</strain>
    </source>
</reference>
<protein>
    <submittedName>
        <fullName evidence="1">Uncharacterized protein</fullName>
    </submittedName>
</protein>
<name>A0A9E7CYF7_9FLAO</name>
<dbReference type="AlphaFoldDB" id="A0A9E7CYF7"/>
<dbReference type="RefSeq" id="WP_255841815.1">
    <property type="nucleotide sequence ID" value="NZ_CP094358.1"/>
</dbReference>
<sequence>MAIEKITYPDKTNVQTDPDSIKKFFATEANEIKNKFNAAADQVDQILDILNIGSNRTNIGSFISLTVLQNSYPDGPENSNDYAIIDDGISNPQVATYNSSSMLWEISGYQENIIFVANDPSLPTTGQPGKLYISLDAGNIWYWDEGIYKQSGRKSPPTSQPQIIQQTLIASSDGQSVFTLSKPANSLIVVIGNIALRPSQYSFSSDELTINNASSLIFTGTEIFITIF</sequence>
<proteinExistence type="predicted"/>
<organism evidence="1 2">
    <name type="scientific">Abyssalbus ytuae</name>
    <dbReference type="NCBI Taxonomy" id="2926907"/>
    <lineage>
        <taxon>Bacteria</taxon>
        <taxon>Pseudomonadati</taxon>
        <taxon>Bacteroidota</taxon>
        <taxon>Flavobacteriia</taxon>
        <taxon>Flavobacteriales</taxon>
        <taxon>Flavobacteriaceae</taxon>
        <taxon>Abyssalbus</taxon>
    </lineage>
</organism>
<dbReference type="KEGG" id="fbm:MQE35_12745"/>
<accession>A0A9E7CYF7</accession>
<evidence type="ECO:0000313" key="1">
    <source>
        <dbReference type="EMBL" id="UOB16600.1"/>
    </source>
</evidence>
<keyword evidence="2" id="KW-1185">Reference proteome</keyword>
<evidence type="ECO:0000313" key="2">
    <source>
        <dbReference type="Proteomes" id="UP000831290"/>
    </source>
</evidence>
<gene>
    <name evidence="1" type="ORF">MQE35_12745</name>
</gene>